<dbReference type="SUPFAM" id="SSF52833">
    <property type="entry name" value="Thioredoxin-like"/>
    <property type="match status" value="1"/>
</dbReference>
<organism evidence="2 3">
    <name type="scientific">Mesorhizobium marinum</name>
    <dbReference type="NCBI Taxonomy" id="3228790"/>
    <lineage>
        <taxon>Bacteria</taxon>
        <taxon>Pseudomonadati</taxon>
        <taxon>Pseudomonadota</taxon>
        <taxon>Alphaproteobacteria</taxon>
        <taxon>Hyphomicrobiales</taxon>
        <taxon>Phyllobacteriaceae</taxon>
        <taxon>Mesorhizobium</taxon>
    </lineage>
</organism>
<dbReference type="Gene3D" id="3.40.30.10">
    <property type="entry name" value="Glutaredoxin"/>
    <property type="match status" value="1"/>
</dbReference>
<comment type="caution">
    <text evidence="2">The sequence shown here is derived from an EMBL/GenBank/DDBJ whole genome shotgun (WGS) entry which is preliminary data.</text>
</comment>
<sequence length="182" mass="19994">MGTVPPVCDFGWKAVDATLPGVDGEAHRIFDHAGPNGLVVAFICNHCPYVKAVVKRIVRDAEDLKAHGVGFVAINSNDAGSHPEDSFPRMQEFAAAHRFSFPYLHDEDQSVARAYGAACTPDFFGFNGRLELQYRGRLDASRKEADQPGLRRDLYEAMTLVARTGEGPREQVASIGCSIKWK</sequence>
<evidence type="ECO:0000313" key="3">
    <source>
        <dbReference type="Proteomes" id="UP001556196"/>
    </source>
</evidence>
<feature type="domain" description="Thioredoxin" evidence="1">
    <location>
        <begin position="8"/>
        <end position="159"/>
    </location>
</feature>
<gene>
    <name evidence="2" type="ORF">ABUE31_14510</name>
</gene>
<dbReference type="RefSeq" id="WP_367724362.1">
    <property type="nucleotide sequence ID" value="NZ_JBFOCI010000004.1"/>
</dbReference>
<name>A0ABV3R3U1_9HYPH</name>
<dbReference type="PANTHER" id="PTHR43640:SF1">
    <property type="entry name" value="THIOREDOXIN-DEPENDENT PEROXIREDOXIN"/>
    <property type="match status" value="1"/>
</dbReference>
<protein>
    <submittedName>
        <fullName evidence="2">Thioredoxin family protein</fullName>
    </submittedName>
</protein>
<accession>A0ABV3R3U1</accession>
<proteinExistence type="predicted"/>
<dbReference type="CDD" id="cd02969">
    <property type="entry name" value="PRX_like1"/>
    <property type="match status" value="1"/>
</dbReference>
<dbReference type="InterPro" id="IPR036249">
    <property type="entry name" value="Thioredoxin-like_sf"/>
</dbReference>
<dbReference type="InterPro" id="IPR013766">
    <property type="entry name" value="Thioredoxin_domain"/>
</dbReference>
<dbReference type="InterPro" id="IPR000866">
    <property type="entry name" value="AhpC/TSA"/>
</dbReference>
<dbReference type="PANTHER" id="PTHR43640">
    <property type="entry name" value="OS07G0260300 PROTEIN"/>
    <property type="match status" value="1"/>
</dbReference>
<evidence type="ECO:0000259" key="1">
    <source>
        <dbReference type="PROSITE" id="PS51352"/>
    </source>
</evidence>
<dbReference type="Pfam" id="PF00578">
    <property type="entry name" value="AhpC-TSA"/>
    <property type="match status" value="1"/>
</dbReference>
<evidence type="ECO:0000313" key="2">
    <source>
        <dbReference type="EMBL" id="MEW9807202.1"/>
    </source>
</evidence>
<dbReference type="EMBL" id="JBFOCI010000004">
    <property type="protein sequence ID" value="MEW9807202.1"/>
    <property type="molecule type" value="Genomic_DNA"/>
</dbReference>
<dbReference type="InterPro" id="IPR047262">
    <property type="entry name" value="PRX-like1"/>
</dbReference>
<keyword evidence="3" id="KW-1185">Reference proteome</keyword>
<dbReference type="PROSITE" id="PS51352">
    <property type="entry name" value="THIOREDOXIN_2"/>
    <property type="match status" value="1"/>
</dbReference>
<reference evidence="2 3" key="1">
    <citation type="submission" date="2024-06" db="EMBL/GenBank/DDBJ databases">
        <authorList>
            <person name="Tuo L."/>
        </authorList>
    </citation>
    <scope>NUCLEOTIDE SEQUENCE [LARGE SCALE GENOMIC DNA]</scope>
    <source>
        <strain evidence="2 3">ZMM04-5</strain>
    </source>
</reference>
<dbReference type="Proteomes" id="UP001556196">
    <property type="component" value="Unassembled WGS sequence"/>
</dbReference>